<evidence type="ECO:0000256" key="3">
    <source>
        <dbReference type="ARBA" id="ARBA00022763"/>
    </source>
</evidence>
<dbReference type="AlphaFoldDB" id="A0A9W2YAM2"/>
<dbReference type="SMART" id="SM00986">
    <property type="entry name" value="UDG"/>
    <property type="match status" value="1"/>
</dbReference>
<dbReference type="Pfam" id="PF03167">
    <property type="entry name" value="UDG"/>
    <property type="match status" value="1"/>
</dbReference>
<comment type="catalytic activity">
    <reaction evidence="10">
        <text>a 2'-deoxyuridine in single-stranded DNA + H2O = a 2'-deoxyribose 5'-monophosphate in single-stranded DNA + uracil</text>
        <dbReference type="Rhea" id="RHEA:81459"/>
        <dbReference type="Rhea" id="RHEA-COMP:12847"/>
        <dbReference type="Rhea" id="RHEA-COMP:19684"/>
        <dbReference type="ChEBI" id="CHEBI:15377"/>
        <dbReference type="ChEBI" id="CHEBI:17568"/>
        <dbReference type="ChEBI" id="CHEBI:133902"/>
        <dbReference type="ChEBI" id="CHEBI:139095"/>
    </reaction>
    <physiologicalReaction direction="left-to-right" evidence="10">
        <dbReference type="Rhea" id="RHEA:81460"/>
    </physiologicalReaction>
</comment>
<dbReference type="InterPro" id="IPR036895">
    <property type="entry name" value="Uracil-DNA_glycosylase-like_sf"/>
</dbReference>
<proteinExistence type="inferred from homology"/>
<dbReference type="NCBIfam" id="NF003588">
    <property type="entry name" value="PRK05254.1-1"/>
    <property type="match status" value="1"/>
</dbReference>
<dbReference type="OMA" id="VIAWISK"/>
<dbReference type="HAMAP" id="MF_00148">
    <property type="entry name" value="UDG"/>
    <property type="match status" value="1"/>
</dbReference>
<evidence type="ECO:0000313" key="18">
    <source>
        <dbReference type="RefSeq" id="XP_055859793.1"/>
    </source>
</evidence>
<dbReference type="CDD" id="cd10027">
    <property type="entry name" value="UDG-F1-like"/>
    <property type="match status" value="1"/>
</dbReference>
<evidence type="ECO:0000256" key="7">
    <source>
        <dbReference type="ARBA" id="ARBA00023204"/>
    </source>
</evidence>
<comment type="catalytic activity">
    <reaction evidence="9">
        <text>a 2'-deoxyuridine in double-stranded DNA + H2O = a 2'-deoxyribose 5'-monophosphate in double-stranded DNA + uracil</text>
        <dbReference type="Rhea" id="RHEA:81455"/>
        <dbReference type="Rhea" id="RHEA-COMP:14231"/>
        <dbReference type="Rhea" id="RHEA-COMP:17071"/>
        <dbReference type="ChEBI" id="CHEBI:15377"/>
        <dbReference type="ChEBI" id="CHEBI:17568"/>
        <dbReference type="ChEBI" id="CHEBI:133902"/>
        <dbReference type="ChEBI" id="CHEBI:139095"/>
    </reaction>
    <physiologicalReaction direction="left-to-right" evidence="9">
        <dbReference type="Rhea" id="RHEA:81456"/>
    </physiologicalReaction>
</comment>
<dbReference type="NCBIfam" id="NF003589">
    <property type="entry name" value="PRK05254.1-2"/>
    <property type="match status" value="1"/>
</dbReference>
<evidence type="ECO:0000256" key="15">
    <source>
        <dbReference type="SAM" id="MobiDB-lite"/>
    </source>
</evidence>
<keyword evidence="4 12" id="KW-0378">Hydrolase</keyword>
<dbReference type="NCBIfam" id="TIGR00628">
    <property type="entry name" value="ung"/>
    <property type="match status" value="1"/>
</dbReference>
<comment type="catalytic activity">
    <reaction evidence="12 14">
        <text>Hydrolyzes single-stranded DNA or mismatched double-stranded DNA and polynucleotides, releasing free uracil.</text>
        <dbReference type="EC" id="3.2.2.27"/>
    </reaction>
</comment>
<comment type="similarity">
    <text evidence="1 12 14">Belongs to the uracil-DNA glycosylase (UDG) superfamily. UNG family.</text>
</comment>
<dbReference type="NCBIfam" id="NF003591">
    <property type="entry name" value="PRK05254.1-4"/>
    <property type="match status" value="1"/>
</dbReference>
<dbReference type="InterPro" id="IPR005122">
    <property type="entry name" value="Uracil-DNA_glycosylase-like"/>
</dbReference>
<feature type="region of interest" description="Disordered" evidence="15">
    <location>
        <begin position="52"/>
        <end position="91"/>
    </location>
</feature>
<evidence type="ECO:0000256" key="6">
    <source>
        <dbReference type="ARBA" id="ARBA00023128"/>
    </source>
</evidence>
<keyword evidence="17" id="KW-1185">Reference proteome</keyword>
<evidence type="ECO:0000313" key="17">
    <source>
        <dbReference type="Proteomes" id="UP001165740"/>
    </source>
</evidence>
<evidence type="ECO:0000256" key="4">
    <source>
        <dbReference type="ARBA" id="ARBA00022801"/>
    </source>
</evidence>
<dbReference type="FunFam" id="3.40.470.10:FF:000004">
    <property type="entry name" value="Uracil-DNA glycosylase"/>
    <property type="match status" value="1"/>
</dbReference>
<dbReference type="EC" id="3.2.2.27" evidence="12 14"/>
<evidence type="ECO:0000256" key="2">
    <source>
        <dbReference type="ARBA" id="ARBA00022553"/>
    </source>
</evidence>
<keyword evidence="7 12" id="KW-0234">DNA repair</keyword>
<comment type="subunit">
    <text evidence="11">Interacts with RPA2 subunit of the RPA trimer; this interaction mediates UNG2 recruitment to RPA-coated single-stranded DNA at stalled replication forks. Interacts with PCNA; this interaction mediates UNG2 recruitment to S-phase replication foci. Interacts (via N-terminus) with FAM72A.</text>
</comment>
<evidence type="ECO:0000256" key="12">
    <source>
        <dbReference type="HAMAP-Rule" id="MF_03166"/>
    </source>
</evidence>
<evidence type="ECO:0000256" key="8">
    <source>
        <dbReference type="ARBA" id="ARBA00023242"/>
    </source>
</evidence>
<dbReference type="PROSITE" id="PS00130">
    <property type="entry name" value="U_DNA_GLYCOSYLASE"/>
    <property type="match status" value="1"/>
</dbReference>
<dbReference type="RefSeq" id="XP_055859793.1">
    <property type="nucleotide sequence ID" value="XM_056003818.1"/>
</dbReference>
<dbReference type="GO" id="GO:0005739">
    <property type="term" value="C:mitochondrion"/>
    <property type="evidence" value="ECO:0007669"/>
    <property type="project" value="UniProtKB-SubCell"/>
</dbReference>
<organism evidence="17 18">
    <name type="scientific">Biomphalaria glabrata</name>
    <name type="common">Bloodfluke planorb</name>
    <name type="synonym">Freshwater snail</name>
    <dbReference type="NCBI Taxonomy" id="6526"/>
    <lineage>
        <taxon>Eukaryota</taxon>
        <taxon>Metazoa</taxon>
        <taxon>Spiralia</taxon>
        <taxon>Lophotrochozoa</taxon>
        <taxon>Mollusca</taxon>
        <taxon>Gastropoda</taxon>
        <taxon>Heterobranchia</taxon>
        <taxon>Euthyneura</taxon>
        <taxon>Panpulmonata</taxon>
        <taxon>Hygrophila</taxon>
        <taxon>Lymnaeoidea</taxon>
        <taxon>Planorbidae</taxon>
        <taxon>Biomphalaria</taxon>
    </lineage>
</organism>
<reference evidence="18" key="1">
    <citation type="submission" date="2025-08" db="UniProtKB">
        <authorList>
            <consortium name="RefSeq"/>
        </authorList>
    </citation>
    <scope>IDENTIFICATION</scope>
</reference>
<keyword evidence="5" id="KW-0007">Acetylation</keyword>
<comment type="subcellular location">
    <subcellularLocation>
        <location evidence="12">Mitochondrion</location>
    </subcellularLocation>
    <subcellularLocation>
        <location evidence="12">Nucleus</location>
    </subcellularLocation>
</comment>
<dbReference type="OrthoDB" id="10031947at2759"/>
<dbReference type="GO" id="GO:0097510">
    <property type="term" value="P:base-excision repair, AP site formation via deaminated base removal"/>
    <property type="evidence" value="ECO:0007669"/>
    <property type="project" value="TreeGrafter"/>
</dbReference>
<dbReference type="Gene3D" id="3.40.470.10">
    <property type="entry name" value="Uracil-DNA glycosylase-like domain"/>
    <property type="match status" value="1"/>
</dbReference>
<protein>
    <recommendedName>
        <fullName evidence="12 14">Uracil-DNA glycosylase</fullName>
        <shortName evidence="12">UDG</shortName>
        <ecNumber evidence="12 14">3.2.2.27</ecNumber>
    </recommendedName>
</protein>
<dbReference type="GO" id="GO:0004844">
    <property type="term" value="F:uracil DNA N-glycosylase activity"/>
    <property type="evidence" value="ECO:0007669"/>
    <property type="project" value="UniProtKB-UniRule"/>
</dbReference>
<name>A0A9W2YAM2_BIOGL</name>
<evidence type="ECO:0000256" key="9">
    <source>
        <dbReference type="ARBA" id="ARBA00052069"/>
    </source>
</evidence>
<keyword evidence="8 12" id="KW-0539">Nucleus</keyword>
<evidence type="ECO:0000256" key="1">
    <source>
        <dbReference type="ARBA" id="ARBA00008184"/>
    </source>
</evidence>
<keyword evidence="3 12" id="KW-0227">DNA damage</keyword>
<evidence type="ECO:0000256" key="10">
    <source>
        <dbReference type="ARBA" id="ARBA00052828"/>
    </source>
</evidence>
<sequence length="356" mass="39586">MNASSRLINLFNQNSISSKSIYLSRSIFSLLHNNMSQTKISTFFQSPKARSKSKCANTNLKPESETDDVGLEVRRRKGTAVSDTKDEQPSKKYKVEQELGQELSDDLKEKVAQNKIHAKIKLLGSKTNGLVVNIGPSWYTALESEFSKEYFIKLSQFIGDERKKSTIFPPADQVFTWTTTCAISSVKVVIIGQDPYHGQGQAHGLCFSVLPGVKPPPSLENIFKELEGSIDGFKHPGHGNLIGWARQGVLLLNACLTVKEKQPNSHAGKGWEQFTDAVINWLNSNLKGVVFMLWGAYAQKKGSRIDKKKHHILTAVHPSPLSAHKGFIGCKHFSTCNELLKKDGKIEINWTSLPAH</sequence>
<keyword evidence="6 12" id="KW-0496">Mitochondrion</keyword>
<evidence type="ECO:0000256" key="5">
    <source>
        <dbReference type="ARBA" id="ARBA00022990"/>
    </source>
</evidence>
<dbReference type="Proteomes" id="UP001165740">
    <property type="component" value="Chromosome 1"/>
</dbReference>
<feature type="active site" description="Proton acceptor" evidence="12 13">
    <location>
        <position position="194"/>
    </location>
</feature>
<dbReference type="PANTHER" id="PTHR11264:SF0">
    <property type="entry name" value="URACIL-DNA GLYCOSYLASE"/>
    <property type="match status" value="1"/>
</dbReference>
<dbReference type="InterPro" id="IPR018085">
    <property type="entry name" value="Ura-DNA_Glyclase_AS"/>
</dbReference>
<evidence type="ECO:0000259" key="16">
    <source>
        <dbReference type="SMART" id="SM00986"/>
    </source>
</evidence>
<keyword evidence="2" id="KW-0597">Phosphoprotein</keyword>
<dbReference type="InterPro" id="IPR002043">
    <property type="entry name" value="UDG_fam1"/>
</dbReference>
<dbReference type="NCBIfam" id="NF003592">
    <property type="entry name" value="PRK05254.1-5"/>
    <property type="match status" value="1"/>
</dbReference>
<dbReference type="PANTHER" id="PTHR11264">
    <property type="entry name" value="URACIL-DNA GLYCOSYLASE"/>
    <property type="match status" value="1"/>
</dbReference>
<comment type="function">
    <text evidence="12 14">Excises uracil residues from the DNA which can arise as a result of misincorporation of dUMP residues by DNA polymerase or due to deamination of cytosine.</text>
</comment>
<gene>
    <name evidence="18" type="primary">LOC106072128</name>
</gene>
<evidence type="ECO:0000256" key="14">
    <source>
        <dbReference type="RuleBase" id="RU003780"/>
    </source>
</evidence>
<accession>A0A9W2YAM2</accession>
<dbReference type="GO" id="GO:0005654">
    <property type="term" value="C:nucleoplasm"/>
    <property type="evidence" value="ECO:0007669"/>
    <property type="project" value="UniProtKB-ARBA"/>
</dbReference>
<dbReference type="GeneID" id="106072128"/>
<evidence type="ECO:0000256" key="13">
    <source>
        <dbReference type="PROSITE-ProRule" id="PRU10072"/>
    </source>
</evidence>
<evidence type="ECO:0000256" key="11">
    <source>
        <dbReference type="ARBA" id="ARBA00064140"/>
    </source>
</evidence>
<dbReference type="SUPFAM" id="SSF52141">
    <property type="entry name" value="Uracil-DNA glycosylase-like"/>
    <property type="match status" value="1"/>
</dbReference>
<dbReference type="SMART" id="SM00987">
    <property type="entry name" value="UreE_C"/>
    <property type="match status" value="1"/>
</dbReference>
<feature type="domain" description="Uracil-DNA glycosylase-like" evidence="16">
    <location>
        <begin position="179"/>
        <end position="340"/>
    </location>
</feature>